<feature type="compositionally biased region" description="Acidic residues" evidence="1">
    <location>
        <begin position="67"/>
        <end position="99"/>
    </location>
</feature>
<keyword evidence="2" id="KW-0732">Signal</keyword>
<dbReference type="EMBL" id="WPCR01000003">
    <property type="protein sequence ID" value="NHM13677.1"/>
    <property type="molecule type" value="Genomic_DNA"/>
</dbReference>
<dbReference type="Proteomes" id="UP000671910">
    <property type="component" value="Chromosome"/>
</dbReference>
<evidence type="ECO:0000256" key="1">
    <source>
        <dbReference type="SAM" id="MobiDB-lite"/>
    </source>
</evidence>
<dbReference type="Proteomes" id="UP000636394">
    <property type="component" value="Unassembled WGS sequence"/>
</dbReference>
<dbReference type="KEGG" id="ebz:J7S26_03850"/>
<evidence type="ECO:0000256" key="2">
    <source>
        <dbReference type="SAM" id="SignalP"/>
    </source>
</evidence>
<protein>
    <recommendedName>
        <fullName evidence="7">DUF5666 domain-containing protein</fullName>
    </recommendedName>
</protein>
<reference evidence="4" key="2">
    <citation type="submission" date="2021-04" db="EMBL/GenBank/DDBJ databases">
        <title>Novel species in family Eggerthellaceae.</title>
        <authorList>
            <person name="Zhang G."/>
        </authorList>
    </citation>
    <scope>NUCLEOTIDE SEQUENCE</scope>
    <source>
        <strain evidence="4">Zg-886</strain>
    </source>
</reference>
<feature type="chain" id="PRO_5038978471" description="DUF5666 domain-containing protein" evidence="2">
    <location>
        <begin position="28"/>
        <end position="197"/>
    </location>
</feature>
<feature type="region of interest" description="Disordered" evidence="1">
    <location>
        <begin position="28"/>
        <end position="99"/>
    </location>
</feature>
<proteinExistence type="predicted"/>
<organism evidence="4 6">
    <name type="scientific">Xiamenia xianingshaonis</name>
    <dbReference type="NCBI Taxonomy" id="2682776"/>
    <lineage>
        <taxon>Bacteria</taxon>
        <taxon>Bacillati</taxon>
        <taxon>Actinomycetota</taxon>
        <taxon>Coriobacteriia</taxon>
        <taxon>Eggerthellales</taxon>
        <taxon>Eggerthellaceae</taxon>
        <taxon>Xiamenia</taxon>
    </lineage>
</organism>
<evidence type="ECO:0000313" key="6">
    <source>
        <dbReference type="Proteomes" id="UP000671910"/>
    </source>
</evidence>
<name>A0A9E6MS86_9ACTN</name>
<accession>A0A9E6MS86</accession>
<evidence type="ECO:0000313" key="3">
    <source>
        <dbReference type="EMBL" id="NHM13677.1"/>
    </source>
</evidence>
<evidence type="ECO:0000313" key="4">
    <source>
        <dbReference type="EMBL" id="QTU85048.1"/>
    </source>
</evidence>
<feature type="compositionally biased region" description="Low complexity" evidence="1">
    <location>
        <begin position="53"/>
        <end position="62"/>
    </location>
</feature>
<evidence type="ECO:0000313" key="5">
    <source>
        <dbReference type="Proteomes" id="UP000636394"/>
    </source>
</evidence>
<gene>
    <name evidence="3" type="ORF">GMI68_02630</name>
    <name evidence="4" type="ORF">J7S26_03850</name>
</gene>
<reference evidence="3 5" key="1">
    <citation type="submission" date="2019-11" db="EMBL/GenBank/DDBJ databases">
        <title>Eggerthellaceae novel genus isolated from the rectal contents of marmort.</title>
        <authorList>
            <person name="Zhang G."/>
        </authorList>
    </citation>
    <scope>NUCLEOTIDE SEQUENCE [LARGE SCALE GENOMIC DNA]</scope>
    <source>
        <strain evidence="5">zg-886</strain>
        <strain evidence="3">Zg-886</strain>
    </source>
</reference>
<dbReference type="RefSeq" id="WP_166338686.1">
    <property type="nucleotide sequence ID" value="NZ_CP072829.1"/>
</dbReference>
<dbReference type="PROSITE" id="PS51257">
    <property type="entry name" value="PROKAR_LIPOPROTEIN"/>
    <property type="match status" value="1"/>
</dbReference>
<keyword evidence="5" id="KW-1185">Reference proteome</keyword>
<dbReference type="EMBL" id="CP072829">
    <property type="protein sequence ID" value="QTU85048.1"/>
    <property type="molecule type" value="Genomic_DNA"/>
</dbReference>
<sequence length="197" mass="19633">MKKIRKTTFAAAAVAMALALGTVAGCAAETTSASDDAPDASQTEAAQEDAADDQAQQEAPEAGVPAGDEDGTADADAVEGETDGEPAASDLEDAEAQDMADVEAVEADAASAGVSYAQVVSVDGTLATLQYGELTEPEEEGRGWGFVPEDGSFVVDLSSVSIANAQTLAVGDVVTVGGTGATEDTDAGDMVLEVVNL</sequence>
<evidence type="ECO:0008006" key="7">
    <source>
        <dbReference type="Google" id="ProtNLM"/>
    </source>
</evidence>
<dbReference type="AlphaFoldDB" id="A0A9E6MS86"/>
<feature type="signal peptide" evidence="2">
    <location>
        <begin position="1"/>
        <end position="27"/>
    </location>
</feature>